<proteinExistence type="predicted"/>
<sequence>MTMRRAHVALFATLALGASALTACGSDSLEGTDAGGGESSAAQEVTVDDEVAKLVPEDIKSAGTLNIGSDASYAPNEFLGDDGKTVEGMDVDLFNAAAAKMGLETKWSNASFDSLILGVTSEKYDVAVSSFTINDERKKQVNMISYFDAGTQWVTTKGNPGKVDPKDPCGATVGVQKGTVQFDELTELNKKCDEKIKIVVEQEQSKVTASLVSGKTEAMAADSPISLYAVKQQGEELEALGDIYDSAPYGIVIPKDQEEFGEAIAAAFTSMKEDGSYEAILKNWGNESGGIDEFAVNP</sequence>
<evidence type="ECO:0000256" key="1">
    <source>
        <dbReference type="ARBA" id="ARBA00022729"/>
    </source>
</evidence>
<dbReference type="Gene3D" id="3.40.190.10">
    <property type="entry name" value="Periplasmic binding protein-like II"/>
    <property type="match status" value="2"/>
</dbReference>
<feature type="signal peptide" evidence="2">
    <location>
        <begin position="1"/>
        <end position="23"/>
    </location>
</feature>
<dbReference type="RefSeq" id="WP_007924583.1">
    <property type="nucleotide sequence ID" value="NZ_ALWX01000006.1"/>
</dbReference>
<feature type="chain" id="PRO_5038528401" evidence="2">
    <location>
        <begin position="24"/>
        <end position="298"/>
    </location>
</feature>
<comment type="caution">
    <text evidence="4">The sequence shown here is derived from an EMBL/GenBank/DDBJ whole genome shotgun (WGS) entry which is preliminary data.</text>
</comment>
<dbReference type="PANTHER" id="PTHR35936">
    <property type="entry name" value="MEMBRANE-BOUND LYTIC MUREIN TRANSGLYCOSYLASE F"/>
    <property type="match status" value="1"/>
</dbReference>
<dbReference type="SMART" id="SM00062">
    <property type="entry name" value="PBPb"/>
    <property type="match status" value="1"/>
</dbReference>
<dbReference type="EMBL" id="ALWX01000006">
    <property type="protein sequence ID" value="EKA62483.1"/>
    <property type="molecule type" value="Genomic_DNA"/>
</dbReference>
<dbReference type="AlphaFoldDB" id="K1ETK6"/>
<accession>K1ETK6</accession>
<evidence type="ECO:0000256" key="2">
    <source>
        <dbReference type="SAM" id="SignalP"/>
    </source>
</evidence>
<dbReference type="CDD" id="cd01004">
    <property type="entry name" value="PBP2_MidA_like"/>
    <property type="match status" value="1"/>
</dbReference>
<dbReference type="PANTHER" id="PTHR35936:SF17">
    <property type="entry name" value="ARGININE-BINDING EXTRACELLULAR PROTEIN ARTP"/>
    <property type="match status" value="1"/>
</dbReference>
<dbReference type="PROSITE" id="PS51257">
    <property type="entry name" value="PROKAR_LIPOPROTEIN"/>
    <property type="match status" value="1"/>
</dbReference>
<gene>
    <name evidence="4" type="ORF">B277_02169</name>
</gene>
<dbReference type="Proteomes" id="UP000004474">
    <property type="component" value="Unassembled WGS sequence"/>
</dbReference>
<dbReference type="Pfam" id="PF00497">
    <property type="entry name" value="SBP_bac_3"/>
    <property type="match status" value="1"/>
</dbReference>
<reference evidence="4 5" key="1">
    <citation type="journal article" date="2012" name="J. Bacteriol.">
        <title>Genome Sequence of Janibacter hoylei MTCC8307, Isolated from the Stratospheric Air.</title>
        <authorList>
            <person name="Pawar S.P."/>
            <person name="Dhotre D.P."/>
            <person name="Shetty S.A."/>
            <person name="Chowdhury S.P."/>
            <person name="Chaudhari B.L."/>
            <person name="Shouche Y.S."/>
        </authorList>
    </citation>
    <scope>NUCLEOTIDE SEQUENCE [LARGE SCALE GENOMIC DNA]</scope>
    <source>
        <strain evidence="4 5">PVAS-1</strain>
    </source>
</reference>
<organism evidence="4 5">
    <name type="scientific">Janibacter hoylei PVAS-1</name>
    <dbReference type="NCBI Taxonomy" id="1210046"/>
    <lineage>
        <taxon>Bacteria</taxon>
        <taxon>Bacillati</taxon>
        <taxon>Actinomycetota</taxon>
        <taxon>Actinomycetes</taxon>
        <taxon>Micrococcales</taxon>
        <taxon>Intrasporangiaceae</taxon>
        <taxon>Janibacter</taxon>
    </lineage>
</organism>
<evidence type="ECO:0000313" key="4">
    <source>
        <dbReference type="EMBL" id="EKA62483.1"/>
    </source>
</evidence>
<evidence type="ECO:0000259" key="3">
    <source>
        <dbReference type="SMART" id="SM00062"/>
    </source>
</evidence>
<dbReference type="eggNOG" id="COG0834">
    <property type="taxonomic scope" value="Bacteria"/>
</dbReference>
<name>K1ETK6_9MICO</name>
<evidence type="ECO:0000313" key="5">
    <source>
        <dbReference type="Proteomes" id="UP000004474"/>
    </source>
</evidence>
<dbReference type="SUPFAM" id="SSF53850">
    <property type="entry name" value="Periplasmic binding protein-like II"/>
    <property type="match status" value="1"/>
</dbReference>
<feature type="domain" description="Solute-binding protein family 3/N-terminal" evidence="3">
    <location>
        <begin position="64"/>
        <end position="288"/>
    </location>
</feature>
<dbReference type="InterPro" id="IPR001638">
    <property type="entry name" value="Solute-binding_3/MltF_N"/>
</dbReference>
<keyword evidence="1 2" id="KW-0732">Signal</keyword>
<protein>
    <submittedName>
        <fullName evidence="4">Amino acid ABC transporter substrate-binding protein</fullName>
    </submittedName>
</protein>
<dbReference type="PATRIC" id="fig|1210046.3.peg.421"/>
<dbReference type="STRING" id="1210046.B277_02169"/>